<evidence type="ECO:0000256" key="7">
    <source>
        <dbReference type="ARBA" id="ARBA00047899"/>
    </source>
</evidence>
<gene>
    <name evidence="11" type="ORF">CVT24_008352</name>
</gene>
<evidence type="ECO:0000256" key="5">
    <source>
        <dbReference type="ARBA" id="ARBA00022777"/>
    </source>
</evidence>
<dbReference type="Pfam" id="PF12330">
    <property type="entry name" value="Haspin_kinase"/>
    <property type="match status" value="1"/>
</dbReference>
<dbReference type="AlphaFoldDB" id="A0A409VE09"/>
<dbReference type="GO" id="GO:0000278">
    <property type="term" value="P:mitotic cell cycle"/>
    <property type="evidence" value="ECO:0007669"/>
    <property type="project" value="TreeGrafter"/>
</dbReference>
<proteinExistence type="predicted"/>
<dbReference type="SMART" id="SM01331">
    <property type="entry name" value="DUF3635"/>
    <property type="match status" value="1"/>
</dbReference>
<accession>A0A409VE09</accession>
<comment type="caution">
    <text evidence="11">The sequence shown here is derived from an EMBL/GenBank/DDBJ whole genome shotgun (WGS) entry which is preliminary data.</text>
</comment>
<evidence type="ECO:0000313" key="11">
    <source>
        <dbReference type="EMBL" id="PPQ64615.1"/>
    </source>
</evidence>
<feature type="region of interest" description="Disordered" evidence="9">
    <location>
        <begin position="104"/>
        <end position="130"/>
    </location>
</feature>
<dbReference type="GO" id="GO:0035556">
    <property type="term" value="P:intracellular signal transduction"/>
    <property type="evidence" value="ECO:0007669"/>
    <property type="project" value="TreeGrafter"/>
</dbReference>
<evidence type="ECO:0000256" key="8">
    <source>
        <dbReference type="ARBA" id="ARBA00048679"/>
    </source>
</evidence>
<dbReference type="Proteomes" id="UP000284842">
    <property type="component" value="Unassembled WGS sequence"/>
</dbReference>
<name>A0A409VE09_9AGAR</name>
<feature type="compositionally biased region" description="Polar residues" evidence="9">
    <location>
        <begin position="108"/>
        <end position="125"/>
    </location>
</feature>
<evidence type="ECO:0000256" key="1">
    <source>
        <dbReference type="ARBA" id="ARBA00012513"/>
    </source>
</evidence>
<dbReference type="GO" id="GO:0072354">
    <property type="term" value="F:histone H3T3 kinase activity"/>
    <property type="evidence" value="ECO:0007669"/>
    <property type="project" value="TreeGrafter"/>
</dbReference>
<dbReference type="GO" id="GO:0005524">
    <property type="term" value="F:ATP binding"/>
    <property type="evidence" value="ECO:0007669"/>
    <property type="project" value="UniProtKB-KW"/>
</dbReference>
<reference evidence="11 12" key="1">
    <citation type="journal article" date="2018" name="Evol. Lett.">
        <title>Horizontal gene cluster transfer increased hallucinogenic mushroom diversity.</title>
        <authorList>
            <person name="Reynolds H.T."/>
            <person name="Vijayakumar V."/>
            <person name="Gluck-Thaler E."/>
            <person name="Korotkin H.B."/>
            <person name="Matheny P.B."/>
            <person name="Slot J.C."/>
        </authorList>
    </citation>
    <scope>NUCLEOTIDE SEQUENCE [LARGE SCALE GENOMIC DNA]</scope>
    <source>
        <strain evidence="11 12">2629</strain>
    </source>
</reference>
<dbReference type="GO" id="GO:0005634">
    <property type="term" value="C:nucleus"/>
    <property type="evidence" value="ECO:0007669"/>
    <property type="project" value="TreeGrafter"/>
</dbReference>
<dbReference type="InterPro" id="IPR011009">
    <property type="entry name" value="Kinase-like_dom_sf"/>
</dbReference>
<keyword evidence="5" id="KW-0418">Kinase</keyword>
<keyword evidence="2" id="KW-0723">Serine/threonine-protein kinase</keyword>
<feature type="domain" description="Serine/threonine-protein kinase haspin C-terminal" evidence="10">
    <location>
        <begin position="686"/>
        <end position="771"/>
    </location>
</feature>
<feature type="region of interest" description="Disordered" evidence="9">
    <location>
        <begin position="1"/>
        <end position="30"/>
    </location>
</feature>
<comment type="catalytic activity">
    <reaction evidence="8">
        <text>L-seryl-[protein] + ATP = O-phospho-L-seryl-[protein] + ADP + H(+)</text>
        <dbReference type="Rhea" id="RHEA:17989"/>
        <dbReference type="Rhea" id="RHEA-COMP:9863"/>
        <dbReference type="Rhea" id="RHEA-COMP:11604"/>
        <dbReference type="ChEBI" id="CHEBI:15378"/>
        <dbReference type="ChEBI" id="CHEBI:29999"/>
        <dbReference type="ChEBI" id="CHEBI:30616"/>
        <dbReference type="ChEBI" id="CHEBI:83421"/>
        <dbReference type="ChEBI" id="CHEBI:456216"/>
        <dbReference type="EC" id="2.7.11.1"/>
    </reaction>
</comment>
<dbReference type="InParanoid" id="A0A409VE09"/>
<dbReference type="SUPFAM" id="SSF56112">
    <property type="entry name" value="Protein kinase-like (PK-like)"/>
    <property type="match status" value="1"/>
</dbReference>
<keyword evidence="6" id="KW-0067">ATP-binding</keyword>
<dbReference type="PANTHER" id="PTHR24419:SF18">
    <property type="entry name" value="SERINE_THREONINE-PROTEIN KINASE HASPIN"/>
    <property type="match status" value="1"/>
</dbReference>
<evidence type="ECO:0000256" key="2">
    <source>
        <dbReference type="ARBA" id="ARBA00022527"/>
    </source>
</evidence>
<evidence type="ECO:0000256" key="3">
    <source>
        <dbReference type="ARBA" id="ARBA00022679"/>
    </source>
</evidence>
<dbReference type="PANTHER" id="PTHR24419">
    <property type="entry name" value="INTERLEUKIN-1 RECEPTOR-ASSOCIATED KINASE"/>
    <property type="match status" value="1"/>
</dbReference>
<dbReference type="GO" id="GO:0005737">
    <property type="term" value="C:cytoplasm"/>
    <property type="evidence" value="ECO:0007669"/>
    <property type="project" value="TreeGrafter"/>
</dbReference>
<evidence type="ECO:0000256" key="4">
    <source>
        <dbReference type="ARBA" id="ARBA00022741"/>
    </source>
</evidence>
<dbReference type="Gene3D" id="3.30.200.20">
    <property type="entry name" value="Phosphorylase Kinase, domain 1"/>
    <property type="match status" value="1"/>
</dbReference>
<keyword evidence="4" id="KW-0547">Nucleotide-binding</keyword>
<comment type="catalytic activity">
    <reaction evidence="7">
        <text>L-threonyl-[protein] + ATP = O-phospho-L-threonyl-[protein] + ADP + H(+)</text>
        <dbReference type="Rhea" id="RHEA:46608"/>
        <dbReference type="Rhea" id="RHEA-COMP:11060"/>
        <dbReference type="Rhea" id="RHEA-COMP:11605"/>
        <dbReference type="ChEBI" id="CHEBI:15378"/>
        <dbReference type="ChEBI" id="CHEBI:30013"/>
        <dbReference type="ChEBI" id="CHEBI:30616"/>
        <dbReference type="ChEBI" id="CHEBI:61977"/>
        <dbReference type="ChEBI" id="CHEBI:456216"/>
        <dbReference type="EC" id="2.7.11.1"/>
    </reaction>
</comment>
<dbReference type="Gene3D" id="1.10.510.10">
    <property type="entry name" value="Transferase(Phosphotransferase) domain 1"/>
    <property type="match status" value="1"/>
</dbReference>
<protein>
    <recommendedName>
        <fullName evidence="1">non-specific serine/threonine protein kinase</fullName>
        <ecNumber evidence="1">2.7.11.1</ecNumber>
    </recommendedName>
</protein>
<dbReference type="OrthoDB" id="5327538at2759"/>
<evidence type="ECO:0000256" key="6">
    <source>
        <dbReference type="ARBA" id="ARBA00022840"/>
    </source>
</evidence>
<keyword evidence="3" id="KW-0808">Transferase</keyword>
<evidence type="ECO:0000313" key="12">
    <source>
        <dbReference type="Proteomes" id="UP000284842"/>
    </source>
</evidence>
<sequence>MLGSHTKQINAYGKRGKRVIDSSSSTTGGKSSLVSELVSIFDDLPPAPAWTSVASKMKKRENTIPTQPTLKLAPKVVGLQKKKRLSPVLSPLKKKQLSRVTQLKMENKSTASSPVLSVKSTTTVSEDPDEVLASPAPLSNGISLHIPASPAVSKLKQRAGTSKGTPLRLKKPFTPFVDVDILVVDDEGKTISKERRVSKTGTKPTARKLEKKPIVISLSTDGESDAPPLRPKRPAARKQAIIISDDSDTEIDEVVARSPSRKEIKKHIASGQQTAKPLAKSGSSIVEVVIPPAPYRIAKPIPAPEFVAKPVETPISPLILETPQDIHFAENHAPLRQADSPILKPRQLTPIRGVRRRLFEPPSPPSPTTPTDFDLSIDFSDLSLGSASASHRASYMNDQETPQYLIPLLEECLQEDCGPHNFSTFIESFPFDPIFMHARGKGSEDLQFRKIGEASYSEVFGIGDVVLKVIPLRDETVSDTIDDGMSYDGPAPSDVKDVRKEIIVTRAMGEVYGRFVKLLKAYVVKGRYPEVLLQLWDEYNERKGSENVRPDTFKVSQLYAIIVLPNGGPDLEAYTFQNAAKQGWRQACSLFWQVTKALAHAEHLVSFEHRDLHVGQILVKDLPIQNASNILKPHSTNQRGRPKAIRVYMDDASHGIEATVIDLGLSRMDAGDGHGGDPIHWTPIDQEVFEGEGDYQFDIYRMMRDMTNSDWQGFHPITNVLWLHYLLLKLLQSKGLKPPSAPRKTKGTSTEPSVVIPDAAFTEKDCYDCLVDLENWLATCIKTVMAGMKPRGKGGRKTHTALKSIPSGVGPVRAGEVVAYGVKKGWIKPTPLR</sequence>
<dbReference type="STRING" id="181874.A0A409VE09"/>
<keyword evidence="12" id="KW-1185">Reference proteome</keyword>
<dbReference type="EC" id="2.7.11.1" evidence="1"/>
<dbReference type="InterPro" id="IPR024604">
    <property type="entry name" value="GSG2_C"/>
</dbReference>
<evidence type="ECO:0000259" key="10">
    <source>
        <dbReference type="SMART" id="SM01331"/>
    </source>
</evidence>
<organism evidence="11 12">
    <name type="scientific">Panaeolus cyanescens</name>
    <dbReference type="NCBI Taxonomy" id="181874"/>
    <lineage>
        <taxon>Eukaryota</taxon>
        <taxon>Fungi</taxon>
        <taxon>Dikarya</taxon>
        <taxon>Basidiomycota</taxon>
        <taxon>Agaricomycotina</taxon>
        <taxon>Agaricomycetes</taxon>
        <taxon>Agaricomycetidae</taxon>
        <taxon>Agaricales</taxon>
        <taxon>Agaricineae</taxon>
        <taxon>Galeropsidaceae</taxon>
        <taxon>Panaeolus</taxon>
    </lineage>
</organism>
<evidence type="ECO:0000256" key="9">
    <source>
        <dbReference type="SAM" id="MobiDB-lite"/>
    </source>
</evidence>
<dbReference type="EMBL" id="NHTK01006084">
    <property type="protein sequence ID" value="PPQ64615.1"/>
    <property type="molecule type" value="Genomic_DNA"/>
</dbReference>